<evidence type="ECO:0000259" key="1">
    <source>
        <dbReference type="Pfam" id="PF12671"/>
    </source>
</evidence>
<reference evidence="3" key="1">
    <citation type="journal article" date="2019" name="Int. J. Syst. Evol. Microbiol.">
        <title>The Global Catalogue of Microorganisms (GCM) 10K type strain sequencing project: providing services to taxonomists for standard genome sequencing and annotation.</title>
        <authorList>
            <consortium name="The Broad Institute Genomics Platform"/>
            <consortium name="The Broad Institute Genome Sequencing Center for Infectious Disease"/>
            <person name="Wu L."/>
            <person name="Ma J."/>
        </authorList>
    </citation>
    <scope>NUCLEOTIDE SEQUENCE [LARGE SCALE GENOMIC DNA]</scope>
    <source>
        <strain evidence="3">JCM 17591</strain>
    </source>
</reference>
<gene>
    <name evidence="2" type="ORF">GCM10022287_20110</name>
</gene>
<name>A0ABP8A0S1_9MICO</name>
<protein>
    <recommendedName>
        <fullName evidence="1">Putative amidase domain-containing protein</fullName>
    </recommendedName>
</protein>
<dbReference type="Proteomes" id="UP001501079">
    <property type="component" value="Unassembled WGS sequence"/>
</dbReference>
<accession>A0ABP8A0S1</accession>
<dbReference type="InterPro" id="IPR024301">
    <property type="entry name" value="Amidase_6"/>
</dbReference>
<sequence length="225" mass="24404">MLILAILAGAGWATGRYLPSGDSEAAVRGAEALSDAGPRPTPVKSAAAVPLNAPMSAAQQRQVDYALKYWKNYNSAVYGNDNPNGGDCANFVSQTLLQRGWKMNSTWFNHGPNAMSSAWAFVPAMNEYFRANASALGLVQLGEKDRAKYAAGDVVMFWWKNASGGYSAAPDHVQVIDRITRSGGAASVKMASHNVDYEFRDLDDEVTTEHPGAKYIVWHLTRDTN</sequence>
<organism evidence="2 3">
    <name type="scientific">Gryllotalpicola koreensis</name>
    <dbReference type="NCBI Taxonomy" id="993086"/>
    <lineage>
        <taxon>Bacteria</taxon>
        <taxon>Bacillati</taxon>
        <taxon>Actinomycetota</taxon>
        <taxon>Actinomycetes</taxon>
        <taxon>Micrococcales</taxon>
        <taxon>Microbacteriaceae</taxon>
        <taxon>Gryllotalpicola</taxon>
    </lineage>
</organism>
<dbReference type="Pfam" id="PF12671">
    <property type="entry name" value="Amidase_6"/>
    <property type="match status" value="1"/>
</dbReference>
<keyword evidence="3" id="KW-1185">Reference proteome</keyword>
<proteinExistence type="predicted"/>
<dbReference type="PANTHER" id="PTHR40032">
    <property type="entry name" value="EXPORTED PROTEIN-RELATED"/>
    <property type="match status" value="1"/>
</dbReference>
<dbReference type="PANTHER" id="PTHR40032:SF1">
    <property type="entry name" value="EXPORTED PROTEIN"/>
    <property type="match status" value="1"/>
</dbReference>
<comment type="caution">
    <text evidence="2">The sequence shown here is derived from an EMBL/GenBank/DDBJ whole genome shotgun (WGS) entry which is preliminary data.</text>
</comment>
<feature type="domain" description="Putative amidase" evidence="1">
    <location>
        <begin position="59"/>
        <end position="215"/>
    </location>
</feature>
<dbReference type="EMBL" id="BAABBW010000003">
    <property type="protein sequence ID" value="GAA4175148.1"/>
    <property type="molecule type" value="Genomic_DNA"/>
</dbReference>
<evidence type="ECO:0000313" key="2">
    <source>
        <dbReference type="EMBL" id="GAA4175148.1"/>
    </source>
</evidence>
<evidence type="ECO:0000313" key="3">
    <source>
        <dbReference type="Proteomes" id="UP001501079"/>
    </source>
</evidence>